<dbReference type="AlphaFoldDB" id="A0A8H7QK04"/>
<dbReference type="Proteomes" id="UP000603453">
    <property type="component" value="Unassembled WGS sequence"/>
</dbReference>
<organism evidence="6 7">
    <name type="scientific">Mucor saturninus</name>
    <dbReference type="NCBI Taxonomy" id="64648"/>
    <lineage>
        <taxon>Eukaryota</taxon>
        <taxon>Fungi</taxon>
        <taxon>Fungi incertae sedis</taxon>
        <taxon>Mucoromycota</taxon>
        <taxon>Mucoromycotina</taxon>
        <taxon>Mucoromycetes</taxon>
        <taxon>Mucorales</taxon>
        <taxon>Mucorineae</taxon>
        <taxon>Mucoraceae</taxon>
        <taxon>Mucor</taxon>
    </lineage>
</organism>
<proteinExistence type="inferred from homology"/>
<dbReference type="PANTHER" id="PTHR12303:SF6">
    <property type="entry name" value="CARNOSINE N-METHYLTRANSFERASE"/>
    <property type="match status" value="1"/>
</dbReference>
<dbReference type="Gene3D" id="3.40.50.150">
    <property type="entry name" value="Vaccinia Virus protein VP39"/>
    <property type="match status" value="1"/>
</dbReference>
<accession>A0A8H7QK04</accession>
<dbReference type="EMBL" id="JAEPRD010000218">
    <property type="protein sequence ID" value="KAG2193752.1"/>
    <property type="molecule type" value="Genomic_DNA"/>
</dbReference>
<comment type="caution">
    <text evidence="6">The sequence shown here is derived from an EMBL/GenBank/DDBJ whole genome shotgun (WGS) entry which is preliminary data.</text>
</comment>
<name>A0A8H7QK04_9FUNG</name>
<evidence type="ECO:0000256" key="4">
    <source>
        <dbReference type="ARBA" id="ARBA00022679"/>
    </source>
</evidence>
<gene>
    <name evidence="6" type="ORF">INT47_005033</name>
</gene>
<evidence type="ECO:0000313" key="7">
    <source>
        <dbReference type="Proteomes" id="UP000603453"/>
    </source>
</evidence>
<keyword evidence="7" id="KW-1185">Reference proteome</keyword>
<evidence type="ECO:0000313" key="6">
    <source>
        <dbReference type="EMBL" id="KAG2193752.1"/>
    </source>
</evidence>
<dbReference type="SUPFAM" id="SSF53335">
    <property type="entry name" value="S-adenosyl-L-methionine-dependent methyltransferases"/>
    <property type="match status" value="1"/>
</dbReference>
<dbReference type="GO" id="GO:0030735">
    <property type="term" value="F:carnosine N-methyltransferase activity"/>
    <property type="evidence" value="ECO:0007669"/>
    <property type="project" value="UniProtKB-EC"/>
</dbReference>
<dbReference type="OrthoDB" id="978at2759"/>
<keyword evidence="3" id="KW-0489">Methyltransferase</keyword>
<keyword evidence="4" id="KW-0808">Transferase</keyword>
<dbReference type="GO" id="GO:0032259">
    <property type="term" value="P:methylation"/>
    <property type="evidence" value="ECO:0007669"/>
    <property type="project" value="UniProtKB-KW"/>
</dbReference>
<evidence type="ECO:0000256" key="3">
    <source>
        <dbReference type="ARBA" id="ARBA00022603"/>
    </source>
</evidence>
<dbReference type="CDD" id="cd02440">
    <property type="entry name" value="AdoMet_MTases"/>
    <property type="match status" value="1"/>
</dbReference>
<dbReference type="EC" id="2.1.1.22" evidence="2"/>
<dbReference type="Pfam" id="PF07942">
    <property type="entry name" value="CARME"/>
    <property type="match status" value="1"/>
</dbReference>
<protein>
    <recommendedName>
        <fullName evidence="2">carnosine N-methyltransferase</fullName>
        <ecNumber evidence="2">2.1.1.22</ecNumber>
    </recommendedName>
</protein>
<evidence type="ECO:0000256" key="2">
    <source>
        <dbReference type="ARBA" id="ARBA00012003"/>
    </source>
</evidence>
<evidence type="ECO:0000256" key="1">
    <source>
        <dbReference type="ARBA" id="ARBA00010086"/>
    </source>
</evidence>
<dbReference type="PANTHER" id="PTHR12303">
    <property type="entry name" value="CARNOSINE N-METHYLTRANSFERASE"/>
    <property type="match status" value="1"/>
</dbReference>
<reference evidence="6" key="1">
    <citation type="submission" date="2020-12" db="EMBL/GenBank/DDBJ databases">
        <title>Metabolic potential, ecology and presence of endohyphal bacteria is reflected in genomic diversity of Mucoromycotina.</title>
        <authorList>
            <person name="Muszewska A."/>
            <person name="Okrasinska A."/>
            <person name="Steczkiewicz K."/>
            <person name="Drgas O."/>
            <person name="Orlowska M."/>
            <person name="Perlinska-Lenart U."/>
            <person name="Aleksandrzak-Piekarczyk T."/>
            <person name="Szatraj K."/>
            <person name="Zielenkiewicz U."/>
            <person name="Pilsyk S."/>
            <person name="Malc E."/>
            <person name="Mieczkowski P."/>
            <person name="Kruszewska J.S."/>
            <person name="Biernat P."/>
            <person name="Pawlowska J."/>
        </authorList>
    </citation>
    <scope>NUCLEOTIDE SEQUENCE</scope>
    <source>
        <strain evidence="6">WA0000017839</strain>
    </source>
</reference>
<dbReference type="InterPro" id="IPR029063">
    <property type="entry name" value="SAM-dependent_MTases_sf"/>
</dbReference>
<keyword evidence="5" id="KW-0949">S-adenosyl-L-methionine</keyword>
<sequence length="337" mass="38784">METTPMLKVYSAFSHYKNYALAQNHRRRRDFHSLSQAHQALISSHLEKINKVDTCIDHNMMFIQDIMTNMFLEEPMMDAQAYPAEMDKVKSTLKQFVRDWSKEGEVERKITYDPIMNELDTIYKNTENRSDVRVLVPGAGLGRLAFDIAKSGFSCQGNEFSYYMLFASHFVLNRMTKSDQYLIYPFIHSFSNIKTDALLPITIPDVLPSSLAPNVDFSMVAGDFIDVYAAQPEAWDVVVTCFFMDTAKNILEYIEVIHRTLVKGGTWINMGPLLYHFEDNANSEPSIELSLEQLKQTVSLMGFEIKHQKMISTTYTRNPDGMLNYVYDCAFWSAVKL</sequence>
<dbReference type="InterPro" id="IPR012901">
    <property type="entry name" value="CARME"/>
</dbReference>
<dbReference type="SMART" id="SM01296">
    <property type="entry name" value="N2227"/>
    <property type="match status" value="1"/>
</dbReference>
<evidence type="ECO:0000256" key="5">
    <source>
        <dbReference type="ARBA" id="ARBA00022691"/>
    </source>
</evidence>
<comment type="similarity">
    <text evidence="1">Belongs to the carnosine N-methyltransferase family.</text>
</comment>